<dbReference type="SUPFAM" id="SSF57184">
    <property type="entry name" value="Growth factor receptor domain"/>
    <property type="match status" value="1"/>
</dbReference>
<dbReference type="Gene3D" id="3.30.200.20">
    <property type="entry name" value="Phosphorylase Kinase, domain 1"/>
    <property type="match status" value="2"/>
</dbReference>
<protein>
    <submittedName>
        <fullName evidence="5">Protein kinase domain-containing protein</fullName>
    </submittedName>
</protein>
<evidence type="ECO:0000259" key="3">
    <source>
        <dbReference type="PROSITE" id="PS50011"/>
    </source>
</evidence>
<dbReference type="SUPFAM" id="SSF56112">
    <property type="entry name" value="Protein kinase-like (PK-like)"/>
    <property type="match status" value="2"/>
</dbReference>
<dbReference type="PANTHER" id="PTHR24416">
    <property type="entry name" value="TYROSINE-PROTEIN KINASE RECEPTOR"/>
    <property type="match status" value="1"/>
</dbReference>
<dbReference type="Gene3D" id="1.10.510.10">
    <property type="entry name" value="Transferase(Phosphotransferase) domain 1"/>
    <property type="match status" value="1"/>
</dbReference>
<feature type="compositionally biased region" description="Basic and acidic residues" evidence="2">
    <location>
        <begin position="492"/>
        <end position="507"/>
    </location>
</feature>
<name>A0A914EMM3_9BILA</name>
<dbReference type="InterPro" id="IPR001245">
    <property type="entry name" value="Ser-Thr/Tyr_kinase_cat_dom"/>
</dbReference>
<dbReference type="GO" id="GO:0043066">
    <property type="term" value="P:negative regulation of apoptotic process"/>
    <property type="evidence" value="ECO:0007669"/>
    <property type="project" value="TreeGrafter"/>
</dbReference>
<dbReference type="GO" id="GO:0007169">
    <property type="term" value="P:cell surface receptor protein tyrosine kinase signaling pathway"/>
    <property type="evidence" value="ECO:0007669"/>
    <property type="project" value="TreeGrafter"/>
</dbReference>
<accession>A0A914EMM3</accession>
<dbReference type="InterPro" id="IPR050122">
    <property type="entry name" value="RTK"/>
</dbReference>
<dbReference type="GO" id="GO:0043235">
    <property type="term" value="C:receptor complex"/>
    <property type="evidence" value="ECO:0007669"/>
    <property type="project" value="TreeGrafter"/>
</dbReference>
<dbReference type="GO" id="GO:0022008">
    <property type="term" value="P:neurogenesis"/>
    <property type="evidence" value="ECO:0007669"/>
    <property type="project" value="TreeGrafter"/>
</dbReference>
<dbReference type="InterPro" id="IPR000719">
    <property type="entry name" value="Prot_kinase_dom"/>
</dbReference>
<sequence length="716" mass="82441">MFRCKGPDPVASSNGCKRCKYGVEDDDQKTCLNITSESNLTCKSGYFLDKANEQESNWTENICRPCHSACISCISSGTSPEKDKCTYSVKYQKNRNHVNHESQISYDSTRTNTTLVPMEEIHLMPKQIKQWDNFYILEHHLKYKEDANHLIGRGNFGPVYKGKLTKGNDSADVAIKVIDKNDSIKEAVLEGTLIRTQLPMHPHVHKVLGVCITTGTQLKLISPLRINNLKNYLKKDNKKILHWRQYAFCAQIASGMDFLSKFGIAHKKLMASSILVKGPDHVEVSSFGLTNNTKIKWRWLALECLDDESKYTQNSDIWSYGVTCWEIFTYCEVEPYETVKNVKDLKKCLESNQCLPKPALCDNFTFNKIKRCWAKDINERPNFEELYFYFFDIGNKMREGRKVVINPNQNKTTEILSNSNETTSTSILRKNETTLQKDEEQRSNKESIHEYMNLTAAEEVLRIEEGRQKSKIENPNEEIEDVEDNTSPFRRSNQEKSSHSEPKERTNPDMLIDVTSSYINLSKDSVPNDPDPKISPRFNNNENQLVKIRQEKPNKILDAFLSEILYEVPQNLLSRKCKLIFPDIHDFTFDLHNIHEIRDIASSINGSVKESLHLETTRKLATKSIRIPSYRRGDEKQSQRLKKLLQEIQHHLTLIDSPNIVQLYGYCCCSKDLVLVMELMTTDLKSLYKKVHEKENMFPEDLIGCVGIAVTDALAF</sequence>
<dbReference type="WBParaSite" id="ACRNAN_scaffold9603.g25274.t1">
    <property type="protein sequence ID" value="ACRNAN_scaffold9603.g25274.t1"/>
    <property type="gene ID" value="ACRNAN_scaffold9603.g25274"/>
</dbReference>
<evidence type="ECO:0000313" key="5">
    <source>
        <dbReference type="WBParaSite" id="ACRNAN_scaffold9603.g25274.t1"/>
    </source>
</evidence>
<organism evidence="4 5">
    <name type="scientific">Acrobeloides nanus</name>
    <dbReference type="NCBI Taxonomy" id="290746"/>
    <lineage>
        <taxon>Eukaryota</taxon>
        <taxon>Metazoa</taxon>
        <taxon>Ecdysozoa</taxon>
        <taxon>Nematoda</taxon>
        <taxon>Chromadorea</taxon>
        <taxon>Rhabditida</taxon>
        <taxon>Tylenchina</taxon>
        <taxon>Cephalobomorpha</taxon>
        <taxon>Cephaloboidea</taxon>
        <taxon>Cephalobidae</taxon>
        <taxon>Acrobeloides</taxon>
    </lineage>
</organism>
<evidence type="ECO:0000256" key="1">
    <source>
        <dbReference type="ARBA" id="ARBA00004479"/>
    </source>
</evidence>
<dbReference type="PANTHER" id="PTHR24416:SF566">
    <property type="entry name" value="EPIDERMAL GROWTH FACTOR RECEPTOR"/>
    <property type="match status" value="1"/>
</dbReference>
<feature type="region of interest" description="Disordered" evidence="2">
    <location>
        <begin position="467"/>
        <end position="510"/>
    </location>
</feature>
<feature type="domain" description="Protein kinase" evidence="3">
    <location>
        <begin position="594"/>
        <end position="716"/>
    </location>
</feature>
<dbReference type="Pfam" id="PF07714">
    <property type="entry name" value="PK_Tyr_Ser-Thr"/>
    <property type="match status" value="1"/>
</dbReference>
<feature type="compositionally biased region" description="Acidic residues" evidence="2">
    <location>
        <begin position="475"/>
        <end position="484"/>
    </location>
</feature>
<proteinExistence type="predicted"/>
<dbReference type="PROSITE" id="PS50011">
    <property type="entry name" value="PROTEIN_KINASE_DOM"/>
    <property type="match status" value="2"/>
</dbReference>
<comment type="subcellular location">
    <subcellularLocation>
        <location evidence="1">Membrane</location>
        <topology evidence="1">Single-pass type I membrane protein</topology>
    </subcellularLocation>
</comment>
<dbReference type="GO" id="GO:0005524">
    <property type="term" value="F:ATP binding"/>
    <property type="evidence" value="ECO:0007669"/>
    <property type="project" value="InterPro"/>
</dbReference>
<evidence type="ECO:0000256" key="2">
    <source>
        <dbReference type="SAM" id="MobiDB-lite"/>
    </source>
</evidence>
<keyword evidence="4" id="KW-1185">Reference proteome</keyword>
<dbReference type="GO" id="GO:0009925">
    <property type="term" value="C:basal plasma membrane"/>
    <property type="evidence" value="ECO:0007669"/>
    <property type="project" value="TreeGrafter"/>
</dbReference>
<dbReference type="AlphaFoldDB" id="A0A914EMM3"/>
<dbReference type="InterPro" id="IPR009030">
    <property type="entry name" value="Growth_fac_rcpt_cys_sf"/>
</dbReference>
<dbReference type="GO" id="GO:0008284">
    <property type="term" value="P:positive regulation of cell population proliferation"/>
    <property type="evidence" value="ECO:0007669"/>
    <property type="project" value="TreeGrafter"/>
</dbReference>
<dbReference type="Pfam" id="PF00069">
    <property type="entry name" value="Pkinase"/>
    <property type="match status" value="1"/>
</dbReference>
<feature type="domain" description="Protein kinase" evidence="3">
    <location>
        <begin position="145"/>
        <end position="390"/>
    </location>
</feature>
<dbReference type="Proteomes" id="UP000887540">
    <property type="component" value="Unplaced"/>
</dbReference>
<reference evidence="5" key="1">
    <citation type="submission" date="2022-11" db="UniProtKB">
        <authorList>
            <consortium name="WormBaseParasite"/>
        </authorList>
    </citation>
    <scope>IDENTIFICATION</scope>
</reference>
<dbReference type="InterPro" id="IPR011009">
    <property type="entry name" value="Kinase-like_dom_sf"/>
</dbReference>
<dbReference type="GO" id="GO:0004714">
    <property type="term" value="F:transmembrane receptor protein tyrosine kinase activity"/>
    <property type="evidence" value="ECO:0007669"/>
    <property type="project" value="TreeGrafter"/>
</dbReference>
<evidence type="ECO:0000313" key="4">
    <source>
        <dbReference type="Proteomes" id="UP000887540"/>
    </source>
</evidence>